<feature type="compositionally biased region" description="Pro residues" evidence="1">
    <location>
        <begin position="362"/>
        <end position="372"/>
    </location>
</feature>
<feature type="region of interest" description="Disordered" evidence="1">
    <location>
        <begin position="1006"/>
        <end position="1025"/>
    </location>
</feature>
<gene>
    <name evidence="3" type="ORF">RDB_LOCUS125502</name>
</gene>
<feature type="compositionally biased region" description="Basic residues" evidence="1">
    <location>
        <begin position="1"/>
        <end position="12"/>
    </location>
</feature>
<feature type="domain" description="Topoisomerase 6 subunit A/Spo11 TOPRIM" evidence="2">
    <location>
        <begin position="635"/>
        <end position="780"/>
    </location>
</feature>
<feature type="region of interest" description="Disordered" evidence="1">
    <location>
        <begin position="295"/>
        <end position="374"/>
    </location>
</feature>
<feature type="region of interest" description="Disordered" evidence="1">
    <location>
        <begin position="425"/>
        <end position="448"/>
    </location>
</feature>
<accession>A0A8H3D1K9</accession>
<organism evidence="3 4">
    <name type="scientific">Rhizoctonia solani</name>
    <dbReference type="NCBI Taxonomy" id="456999"/>
    <lineage>
        <taxon>Eukaryota</taxon>
        <taxon>Fungi</taxon>
        <taxon>Dikarya</taxon>
        <taxon>Basidiomycota</taxon>
        <taxon>Agaricomycotina</taxon>
        <taxon>Agaricomycetes</taxon>
        <taxon>Cantharellales</taxon>
        <taxon>Ceratobasidiaceae</taxon>
        <taxon>Rhizoctonia</taxon>
    </lineage>
</organism>
<dbReference type="GO" id="GO:0003677">
    <property type="term" value="F:DNA binding"/>
    <property type="evidence" value="ECO:0007669"/>
    <property type="project" value="InterPro"/>
</dbReference>
<sequence length="1025" mass="114107">PNYNAKKAKRNKVNSPPISRPQRPAERPKPSPRSQTTAEPISRRTRARTALATPITQSGSNSLEGASIELPLPTTDATSDEEKSPTHDENQSALYQCEDAEDAEIDDDFQGPAGEVESAVVPEDDVEDVPLNTDEDKRQDVLKIAAIYWREIMAIASLEPQASCHPRLEVVGKARESLNMLLARASQKVHLERSFMGLRRTGYLNKHNIRQDKILMLPQLAARLDVNLSDLGIAPEEIGVFYGQAFGWITTLSEERKGPSHNSTLIPQMSLLTDFECLPGLDYVLIVDSAIVSPRRKRGEQVSRPTDDVLDLCPRKAETSSKPAPLVTSKGRRTNIVYADHDEDGAGPSVPYGAASDDEAPETPPPRSPPRRNPFVWQESLKQDMGMDLHVDAWEGGKDEGASEVGVYEGASEGKYVLEENDEDDAFEDADDPQDDPQVADESATEDDVENVLFDVDETKRQKVLERVAATAWKPILEMTSHAKGFLFPSYVLAFDTKVGGSQKSRVKGYQRNTVSVWGSITAVTRVLRNMIVARVAQQAHLTPRRFVGLRRMGYMTNDVTRTEHIYKALPILAVTLDVKVSDLGIIPKEEGVYLGDYTWTTHQGEVQKSSRSLPNPIPQMSMVKNFEGRTGLRYVIILDSNALADVFLPTNFTVKYSGVLGWGLVVALRGWPTYNERGWLYVISVKHDRANLGFLGDWDPYSMDIYTTPRTGSVNFLPENPELAIRRLHSLGPTYEDLLSRGGRFKTLSKIGASSLGVYRLVPPECKPQLELMKKKKLRAQATTHNDIVGLALERMKSGDLGILHVPVAKHDDDFELNLESVVPANIEFEEDAESATLTLTHKDVDGRKTTLERTGSKLTVRPRVDFLFSISLTIGFNRFQKHDAAGKRKLRIQTTLAHAQKALKPDREKVVTNLLRYCKEIATHNERTSDTGGLRNVFPEVDPPPPERVVAPLEPGEVYTDGELGPELRASSRTVLFEEFFFGGYPRTKLKTLLTLPFLFPPSDPVLPQSKPTQPKGRLPITY</sequence>
<dbReference type="AlphaFoldDB" id="A0A8H3D1K9"/>
<evidence type="ECO:0000256" key="1">
    <source>
        <dbReference type="SAM" id="MobiDB-lite"/>
    </source>
</evidence>
<feature type="non-terminal residue" evidence="3">
    <location>
        <position position="1"/>
    </location>
</feature>
<evidence type="ECO:0000259" key="2">
    <source>
        <dbReference type="Pfam" id="PF21180"/>
    </source>
</evidence>
<comment type="caution">
    <text evidence="3">The sequence shown here is derived from an EMBL/GenBank/DDBJ whole genome shotgun (WGS) entry which is preliminary data.</text>
</comment>
<reference evidence="3" key="1">
    <citation type="submission" date="2021-01" db="EMBL/GenBank/DDBJ databases">
        <authorList>
            <person name="Kaushik A."/>
        </authorList>
    </citation>
    <scope>NUCLEOTIDE SEQUENCE</scope>
    <source>
        <strain evidence="3">AG3-1AP</strain>
    </source>
</reference>
<protein>
    <recommendedName>
        <fullName evidence="2">Topoisomerase 6 subunit A/Spo11 TOPRIM domain-containing protein</fullName>
    </recommendedName>
</protein>
<dbReference type="InterPro" id="IPR036078">
    <property type="entry name" value="Spo11/TopoVI_A_sf"/>
</dbReference>
<proteinExistence type="predicted"/>
<feature type="compositionally biased region" description="Basic and acidic residues" evidence="1">
    <location>
        <begin position="299"/>
        <end position="319"/>
    </location>
</feature>
<evidence type="ECO:0000313" key="4">
    <source>
        <dbReference type="Proteomes" id="UP000663831"/>
    </source>
</evidence>
<dbReference type="Gene3D" id="3.40.1360.10">
    <property type="match status" value="1"/>
</dbReference>
<feature type="compositionally biased region" description="Basic and acidic residues" evidence="1">
    <location>
        <begin position="80"/>
        <end position="90"/>
    </location>
</feature>
<name>A0A8H3D1K9_9AGAM</name>
<dbReference type="InterPro" id="IPR034136">
    <property type="entry name" value="TOPRIM_Topo6A/Spo11"/>
</dbReference>
<dbReference type="Pfam" id="PF21180">
    <property type="entry name" value="TOP6A-Spo11_Toprim"/>
    <property type="match status" value="1"/>
</dbReference>
<dbReference type="EMBL" id="CAJMWV010004952">
    <property type="protein sequence ID" value="CAE6506315.1"/>
    <property type="molecule type" value="Genomic_DNA"/>
</dbReference>
<dbReference type="GO" id="GO:0005694">
    <property type="term" value="C:chromosome"/>
    <property type="evidence" value="ECO:0007669"/>
    <property type="project" value="InterPro"/>
</dbReference>
<feature type="compositionally biased region" description="Polar residues" evidence="1">
    <location>
        <begin position="54"/>
        <end position="64"/>
    </location>
</feature>
<feature type="region of interest" description="Disordered" evidence="1">
    <location>
        <begin position="1"/>
        <end position="91"/>
    </location>
</feature>
<evidence type="ECO:0000313" key="3">
    <source>
        <dbReference type="EMBL" id="CAE6506315.1"/>
    </source>
</evidence>
<dbReference type="SUPFAM" id="SSF56726">
    <property type="entry name" value="DNA topoisomerase IV, alpha subunit"/>
    <property type="match status" value="1"/>
</dbReference>
<dbReference type="Proteomes" id="UP000663831">
    <property type="component" value="Unassembled WGS sequence"/>
</dbReference>